<gene>
    <name evidence="5" type="ORF">K8U73_05775</name>
</gene>
<dbReference type="Gene3D" id="2.60.40.3630">
    <property type="match status" value="1"/>
</dbReference>
<dbReference type="EMBL" id="DYUX01000021">
    <property type="protein sequence ID" value="HJG41876.1"/>
    <property type="molecule type" value="Genomic_DNA"/>
</dbReference>
<evidence type="ECO:0000256" key="2">
    <source>
        <dbReference type="SAM" id="Phobius"/>
    </source>
</evidence>
<dbReference type="PROSITE" id="PS50231">
    <property type="entry name" value="RICIN_B_LECTIN"/>
    <property type="match status" value="1"/>
</dbReference>
<comment type="caution">
    <text evidence="5">The sequence shown here is derived from an EMBL/GenBank/DDBJ whole genome shotgun (WGS) entry which is preliminary data.</text>
</comment>
<feature type="domain" description="F5/8 type C" evidence="4">
    <location>
        <begin position="974"/>
        <end position="1080"/>
    </location>
</feature>
<accession>A0A921IYR0</accession>
<dbReference type="InterPro" id="IPR022038">
    <property type="entry name" value="Ig-like_bact"/>
</dbReference>
<dbReference type="Gene3D" id="2.60.120.260">
    <property type="entry name" value="Galactose-binding domain-like"/>
    <property type="match status" value="1"/>
</dbReference>
<dbReference type="Proteomes" id="UP000786560">
    <property type="component" value="Unassembled WGS sequence"/>
</dbReference>
<dbReference type="CDD" id="cd00161">
    <property type="entry name" value="beta-trefoil_Ricin-like"/>
    <property type="match status" value="1"/>
</dbReference>
<evidence type="ECO:0000313" key="6">
    <source>
        <dbReference type="Proteomes" id="UP000786560"/>
    </source>
</evidence>
<dbReference type="Pfam" id="PF00754">
    <property type="entry name" value="F5_F8_type_C"/>
    <property type="match status" value="1"/>
</dbReference>
<name>A0A921IYR0_9BIFI</name>
<reference evidence="5" key="1">
    <citation type="journal article" date="2021" name="PeerJ">
        <title>Extensive microbial diversity within the chicken gut microbiome revealed by metagenomics and culture.</title>
        <authorList>
            <person name="Gilroy R."/>
            <person name="Ravi A."/>
            <person name="Getino M."/>
            <person name="Pursley I."/>
            <person name="Horton D.L."/>
            <person name="Alikhan N.F."/>
            <person name="Baker D."/>
            <person name="Gharbi K."/>
            <person name="Hall N."/>
            <person name="Watson M."/>
            <person name="Adriaenssens E.M."/>
            <person name="Foster-Nyarko E."/>
            <person name="Jarju S."/>
            <person name="Secka A."/>
            <person name="Antonio M."/>
            <person name="Oren A."/>
            <person name="Chaudhuri R.R."/>
            <person name="La Ragione R."/>
            <person name="Hildebrand F."/>
            <person name="Pallen M.J."/>
        </authorList>
    </citation>
    <scope>NUCLEOTIDE SEQUENCE</scope>
    <source>
        <strain evidence="5">ChiBcolR7-4860</strain>
    </source>
</reference>
<dbReference type="SUPFAM" id="SSF50370">
    <property type="entry name" value="Ricin B-like lectins"/>
    <property type="match status" value="1"/>
</dbReference>
<dbReference type="Gene3D" id="3.20.20.80">
    <property type="entry name" value="Glycosidases"/>
    <property type="match status" value="2"/>
</dbReference>
<dbReference type="PROSITE" id="PS50022">
    <property type="entry name" value="FA58C_3"/>
    <property type="match status" value="1"/>
</dbReference>
<dbReference type="SUPFAM" id="SSF51445">
    <property type="entry name" value="(Trans)glycosidases"/>
    <property type="match status" value="1"/>
</dbReference>
<dbReference type="GO" id="GO:0004553">
    <property type="term" value="F:hydrolase activity, hydrolyzing O-glycosyl compounds"/>
    <property type="evidence" value="ECO:0007669"/>
    <property type="project" value="InterPro"/>
</dbReference>
<dbReference type="PANTHER" id="PTHR42767:SF1">
    <property type="entry name" value="ENDO-BETA-1,6-GALACTANASE-LIKE DOMAIN-CONTAINING PROTEIN"/>
    <property type="match status" value="1"/>
</dbReference>
<dbReference type="Pfam" id="PF07523">
    <property type="entry name" value="Big_3"/>
    <property type="match status" value="1"/>
</dbReference>
<evidence type="ECO:0000256" key="3">
    <source>
        <dbReference type="SAM" id="SignalP"/>
    </source>
</evidence>
<keyword evidence="2" id="KW-1133">Transmembrane helix</keyword>
<dbReference type="Pfam" id="PF14200">
    <property type="entry name" value="RicinB_lectin_2"/>
    <property type="match status" value="1"/>
</dbReference>
<dbReference type="InterPro" id="IPR000421">
    <property type="entry name" value="FA58C"/>
</dbReference>
<dbReference type="SUPFAM" id="SSF49785">
    <property type="entry name" value="Galactose-binding domain-like"/>
    <property type="match status" value="1"/>
</dbReference>
<feature type="region of interest" description="Disordered" evidence="1">
    <location>
        <begin position="1309"/>
        <end position="1337"/>
    </location>
</feature>
<keyword evidence="2" id="KW-0812">Transmembrane</keyword>
<proteinExistence type="predicted"/>
<dbReference type="PANTHER" id="PTHR42767">
    <property type="entry name" value="ENDO-BETA-1,6-GALACTANASE"/>
    <property type="match status" value="1"/>
</dbReference>
<dbReference type="InterPro" id="IPR011081">
    <property type="entry name" value="Big_4"/>
</dbReference>
<dbReference type="InterPro" id="IPR000772">
    <property type="entry name" value="Ricin_B_lectin"/>
</dbReference>
<evidence type="ECO:0000256" key="1">
    <source>
        <dbReference type="SAM" id="MobiDB-lite"/>
    </source>
</evidence>
<sequence>MVNVNKKVAALVATAVMLGWGASVAGSANAASAIPDDAVVVTPNPWYANGPFDGWGTSLAWFANATGNYGEEGFVTNRDEISKEAYAKALENGKQLREAFYESIFGEDGLDLNMARYNIGGGNATDVAYGYPFMRQGAAVPGYWADTIDGVEAKQANKDQVAEAFDPSDDAHYDWSKGVSQEWWLRHGLETGDIDHVEMFANSAPWFLTESGYATGGYDSKANNLADPEKFAQYMVKVTDHLENTYGFEADTIEPFNESETSYWSTPGTMADDGFGPDSTVLIERYWQRYYGGKDKSVTPYSDEVKKPQEGMHVDNDVQQETLKAMAAAMGENDRTKLVATDATDSGQMVDSYNQYSDEVKDLLDQYNTHSYGTNKQRVARDIAQTDGKEISQSEVDGSWQSGGFDPYNFDNGLGMAGKINADVYTLQSKDFNFWQVVEDLYNMSTGSEDVYGNHANPAGENTNWGTVFISFDCTVADEDGNLYSERDVDNNGGSTDGLQSCSVLVNSKYNAVRAYTKFIHEGDSIIANNRTGDTMTATSADGQTQTVIHTNNSQSDQTFVIDLSKYGTIADDAAGTVYLTTEPQANDTAEHFFGATPEYMNKFSNQEQPEGSVVIDAAAKTATVTVPARSIASIQLTGVTGVADDVAVEDGGSYQLVGQSSNRPLAAVEVGGAATSLQDAATTADEARSQTWILHDAGVPANRPTLHRYVLTTPNGKVLTASGGNTVLSDMDVETAKATDAAIWILNTENGETYSLVNVEAQQALDCNGQATAAGTKVGLWESGGGAHQAWYIRSVEATGAKAVDVQTPVGTVPELPATVTPYYVWGEGDPVAVAWDTAALAGQVGAEGVVTVTGTATDVYGNELHPTATVYVGAFTVTDPVSITVGVGSDLAEVQSAAPATVDAHVGDSPAFAEAVTWDWSGVSDNDFAEAVTWDWSGVSDDDFAATGKQVVPGAIAADDGSDATVAATLTVYVTEIGKGGNVLSGNCSVTASSTETNSNAPASYTCDGDSGTTWSNWGKNDTDPWLAYDLGGVKRLHSMEFQVSSRKSSENEPTYGEAAPSQIRVEYRDAEGQWIPWGEAAAVNPVAGAVTTVDLGTMPATDGVRIRMTYSTLTEWADFAKVAEVKMYEAAPAPAADAALADLRVDGVTIDGFDPATDSYTVTLAGDVTEYPHITAYAADNAATVTVDQASESNGGKATITVTSADGTASKTVTVDFGSPLAKLARLDVTAPTKTEYQAGEDLDLTGMTVVAVYEKDGKVSAERTIAVDDPELAVSGYDSVVAGEKTVIVSYRGVSATFTVTVKAAPVEPGPEPQPNPDGTTEPSTPEAAGEGSTVANTGASVFGVMIAAVALAAVGIGLVTLRVRRRD</sequence>
<dbReference type="Gene3D" id="2.80.10.50">
    <property type="match status" value="1"/>
</dbReference>
<dbReference type="InterPro" id="IPR035992">
    <property type="entry name" value="Ricin_B-like_lectins"/>
</dbReference>
<keyword evidence="3" id="KW-0732">Signal</keyword>
<reference evidence="5" key="2">
    <citation type="submission" date="2021-09" db="EMBL/GenBank/DDBJ databases">
        <authorList>
            <person name="Gilroy R."/>
        </authorList>
    </citation>
    <scope>NUCLEOTIDE SEQUENCE</scope>
    <source>
        <strain evidence="5">ChiBcolR7-4860</strain>
    </source>
</reference>
<dbReference type="InterPro" id="IPR039743">
    <property type="entry name" value="6GAL/EXGAL"/>
</dbReference>
<dbReference type="RefSeq" id="WP_278711332.1">
    <property type="nucleotide sequence ID" value="NZ_DYUX01000021.1"/>
</dbReference>
<feature type="signal peptide" evidence="3">
    <location>
        <begin position="1"/>
        <end position="25"/>
    </location>
</feature>
<keyword evidence="2" id="KW-0472">Membrane</keyword>
<dbReference type="InterPro" id="IPR008979">
    <property type="entry name" value="Galactose-bd-like_sf"/>
</dbReference>
<protein>
    <submittedName>
        <fullName evidence="5">Bacterial Ig-like domain-containing protein</fullName>
    </submittedName>
</protein>
<evidence type="ECO:0000313" key="5">
    <source>
        <dbReference type="EMBL" id="HJG41876.1"/>
    </source>
</evidence>
<evidence type="ECO:0000259" key="4">
    <source>
        <dbReference type="PROSITE" id="PS50022"/>
    </source>
</evidence>
<feature type="transmembrane region" description="Helical" evidence="2">
    <location>
        <begin position="1346"/>
        <end position="1366"/>
    </location>
</feature>
<feature type="chain" id="PRO_5038578111" evidence="3">
    <location>
        <begin position="26"/>
        <end position="1372"/>
    </location>
</feature>
<organism evidence="5 6">
    <name type="scientific">Bifidobacterium pullorum subsp. gallinarum</name>
    <dbReference type="NCBI Taxonomy" id="78344"/>
    <lineage>
        <taxon>Bacteria</taxon>
        <taxon>Bacillati</taxon>
        <taxon>Actinomycetota</taxon>
        <taxon>Actinomycetes</taxon>
        <taxon>Bifidobacteriales</taxon>
        <taxon>Bifidobacteriaceae</taxon>
        <taxon>Bifidobacterium</taxon>
    </lineage>
</organism>
<dbReference type="InterPro" id="IPR017853">
    <property type="entry name" value="GH"/>
</dbReference>
<dbReference type="Pfam" id="PF07532">
    <property type="entry name" value="Big_4"/>
    <property type="match status" value="1"/>
</dbReference>